<organism evidence="7 8">
    <name type="scientific">Mesobacillus boroniphilus JCM 21738</name>
    <dbReference type="NCBI Taxonomy" id="1294265"/>
    <lineage>
        <taxon>Bacteria</taxon>
        <taxon>Bacillati</taxon>
        <taxon>Bacillota</taxon>
        <taxon>Bacilli</taxon>
        <taxon>Bacillales</taxon>
        <taxon>Bacillaceae</taxon>
        <taxon>Mesobacillus</taxon>
    </lineage>
</organism>
<comment type="caution">
    <text evidence="7">The sequence shown here is derived from an EMBL/GenBank/DDBJ whole genome shotgun (WGS) entry which is preliminary data.</text>
</comment>
<keyword evidence="5" id="KW-0100">Branched-chain amino acid biosynthesis</keyword>
<dbReference type="InterPro" id="IPR000581">
    <property type="entry name" value="ILV_EDD_N"/>
</dbReference>
<sequence length="200" mass="21991">MRSDMIKKGVDRAPHRSLLYATGVKLEDLEKPFIGVCNSYIDIIPGHVHLRQFADVVKDAIREAGGIPFEFNTIGVDDGIAMGHIGMRYSLPSRELIADSAETVINAHWFDGVFYIPNCDKITPGMLMAAVRTNVPSVFVSGGPMEAGVSSTGQLYRSCPFLKASVPINLGECLKRNCWISKRMRVQPVAPARECSLPIR</sequence>
<keyword evidence="3" id="KW-0411">Iron-sulfur</keyword>
<evidence type="ECO:0000256" key="2">
    <source>
        <dbReference type="ARBA" id="ARBA00022714"/>
    </source>
</evidence>
<evidence type="ECO:0000256" key="1">
    <source>
        <dbReference type="ARBA" id="ARBA00006486"/>
    </source>
</evidence>
<dbReference type="PROSITE" id="PS00886">
    <property type="entry name" value="ILVD_EDD_1"/>
    <property type="match status" value="1"/>
</dbReference>
<keyword evidence="8" id="KW-1185">Reference proteome</keyword>
<evidence type="ECO:0000313" key="8">
    <source>
        <dbReference type="Proteomes" id="UP000018949"/>
    </source>
</evidence>
<keyword evidence="2" id="KW-0479">Metal-binding</keyword>
<protein>
    <submittedName>
        <fullName evidence="7">Dihydroxy-acid dehydratase</fullName>
    </submittedName>
</protein>
<name>W4RPG8_9BACI</name>
<dbReference type="GO" id="GO:0051537">
    <property type="term" value="F:2 iron, 2 sulfur cluster binding"/>
    <property type="evidence" value="ECO:0007669"/>
    <property type="project" value="UniProtKB-KW"/>
</dbReference>
<keyword evidence="4" id="KW-0456">Lyase</keyword>
<evidence type="ECO:0000259" key="6">
    <source>
        <dbReference type="Pfam" id="PF00920"/>
    </source>
</evidence>
<dbReference type="eggNOG" id="COG0129">
    <property type="taxonomic scope" value="Bacteria"/>
</dbReference>
<dbReference type="GO" id="GO:0005829">
    <property type="term" value="C:cytosol"/>
    <property type="evidence" value="ECO:0007669"/>
    <property type="project" value="TreeGrafter"/>
</dbReference>
<proteinExistence type="inferred from homology"/>
<gene>
    <name evidence="7" type="ORF">JCM21738_2609</name>
</gene>
<dbReference type="Pfam" id="PF00920">
    <property type="entry name" value="ILVD_EDD_N"/>
    <property type="match status" value="1"/>
</dbReference>
<accession>W4RPG8</accession>
<feature type="domain" description="Dihydroxy-acid/6-phosphogluconate dehydratase N-terminal" evidence="6">
    <location>
        <begin position="31"/>
        <end position="151"/>
    </location>
</feature>
<dbReference type="AlphaFoldDB" id="W4RPG8"/>
<evidence type="ECO:0000256" key="3">
    <source>
        <dbReference type="ARBA" id="ARBA00023014"/>
    </source>
</evidence>
<dbReference type="PANTHER" id="PTHR43661">
    <property type="entry name" value="D-XYLONATE DEHYDRATASE"/>
    <property type="match status" value="1"/>
</dbReference>
<dbReference type="PANTHER" id="PTHR43661:SF3">
    <property type="entry name" value="D-XYLONATE DEHYDRATASE YAGF-RELATED"/>
    <property type="match status" value="1"/>
</dbReference>
<dbReference type="SUPFAM" id="SSF143975">
    <property type="entry name" value="IlvD/EDD N-terminal domain-like"/>
    <property type="match status" value="1"/>
</dbReference>
<evidence type="ECO:0000256" key="4">
    <source>
        <dbReference type="ARBA" id="ARBA00023239"/>
    </source>
</evidence>
<comment type="similarity">
    <text evidence="1">Belongs to the IlvD/Edd family.</text>
</comment>
<dbReference type="InterPro" id="IPR037237">
    <property type="entry name" value="IlvD/EDD_N"/>
</dbReference>
<dbReference type="EMBL" id="BAUW01000029">
    <property type="protein sequence ID" value="GAE45768.1"/>
    <property type="molecule type" value="Genomic_DNA"/>
</dbReference>
<reference evidence="7 8" key="1">
    <citation type="submission" date="2013-12" db="EMBL/GenBank/DDBJ databases">
        <title>NBRP : Genome information of microbial organism related human and environment.</title>
        <authorList>
            <person name="Hattori M."/>
            <person name="Oshima K."/>
            <person name="Inaba H."/>
            <person name="Suda W."/>
            <person name="Sakamoto M."/>
            <person name="Iino T."/>
            <person name="Kitahara M."/>
            <person name="Oshida Y."/>
            <person name="Iida T."/>
            <person name="Kudo T."/>
            <person name="Itoh T."/>
            <person name="Ahmed I."/>
            <person name="Ohkuma M."/>
        </authorList>
    </citation>
    <scope>NUCLEOTIDE SEQUENCE [LARGE SCALE GENOMIC DNA]</scope>
    <source>
        <strain evidence="7 8">JCM 21738</strain>
    </source>
</reference>
<keyword evidence="2" id="KW-0408">Iron</keyword>
<dbReference type="GO" id="GO:0009082">
    <property type="term" value="P:branched-chain amino acid biosynthetic process"/>
    <property type="evidence" value="ECO:0007669"/>
    <property type="project" value="UniProtKB-KW"/>
</dbReference>
<evidence type="ECO:0000256" key="5">
    <source>
        <dbReference type="ARBA" id="ARBA00023304"/>
    </source>
</evidence>
<dbReference type="GO" id="GO:0016836">
    <property type="term" value="F:hydro-lyase activity"/>
    <property type="evidence" value="ECO:0007669"/>
    <property type="project" value="TreeGrafter"/>
</dbReference>
<keyword evidence="5" id="KW-0028">Amino-acid biosynthesis</keyword>
<evidence type="ECO:0000313" key="7">
    <source>
        <dbReference type="EMBL" id="GAE45768.1"/>
    </source>
</evidence>
<keyword evidence="2" id="KW-0001">2Fe-2S</keyword>
<dbReference type="InterPro" id="IPR020558">
    <property type="entry name" value="DiOHA_6PGluconate_deHydtase_CS"/>
</dbReference>
<dbReference type="Proteomes" id="UP000018949">
    <property type="component" value="Unassembled WGS sequence"/>
</dbReference>